<feature type="compositionally biased region" description="Low complexity" evidence="1">
    <location>
        <begin position="593"/>
        <end position="603"/>
    </location>
</feature>
<gene>
    <name evidence="3" type="ORF">GBAR_LOCUS30630</name>
</gene>
<dbReference type="EMBL" id="CASHTH010004337">
    <property type="protein sequence ID" value="CAI8056219.1"/>
    <property type="molecule type" value="Genomic_DNA"/>
</dbReference>
<name>A0AA35TXT6_GEOBA</name>
<protein>
    <recommendedName>
        <fullName evidence="2">Death domain-containing protein</fullName>
    </recommendedName>
</protein>
<dbReference type="Pfam" id="PF00531">
    <property type="entry name" value="Death"/>
    <property type="match status" value="1"/>
</dbReference>
<organism evidence="3 4">
    <name type="scientific">Geodia barretti</name>
    <name type="common">Barrett's horny sponge</name>
    <dbReference type="NCBI Taxonomy" id="519541"/>
    <lineage>
        <taxon>Eukaryota</taxon>
        <taxon>Metazoa</taxon>
        <taxon>Porifera</taxon>
        <taxon>Demospongiae</taxon>
        <taxon>Heteroscleromorpha</taxon>
        <taxon>Tetractinellida</taxon>
        <taxon>Astrophorina</taxon>
        <taxon>Geodiidae</taxon>
        <taxon>Geodia</taxon>
    </lineage>
</organism>
<feature type="compositionally biased region" description="Polar residues" evidence="1">
    <location>
        <begin position="604"/>
        <end position="630"/>
    </location>
</feature>
<dbReference type="Gene3D" id="1.10.533.10">
    <property type="entry name" value="Death Domain, Fas"/>
    <property type="match status" value="1"/>
</dbReference>
<dbReference type="SUPFAM" id="SSF47986">
    <property type="entry name" value="DEATH domain"/>
    <property type="match status" value="1"/>
</dbReference>
<dbReference type="GO" id="GO:0007165">
    <property type="term" value="P:signal transduction"/>
    <property type="evidence" value="ECO:0007669"/>
    <property type="project" value="InterPro"/>
</dbReference>
<reference evidence="3" key="1">
    <citation type="submission" date="2023-03" db="EMBL/GenBank/DDBJ databases">
        <authorList>
            <person name="Steffen K."/>
            <person name="Cardenas P."/>
        </authorList>
    </citation>
    <scope>NUCLEOTIDE SEQUENCE</scope>
</reference>
<feature type="region of interest" description="Disordered" evidence="1">
    <location>
        <begin position="587"/>
        <end position="650"/>
    </location>
</feature>
<dbReference type="PROSITE" id="PS50017">
    <property type="entry name" value="DEATH_DOMAIN"/>
    <property type="match status" value="1"/>
</dbReference>
<keyword evidence="4" id="KW-1185">Reference proteome</keyword>
<evidence type="ECO:0000256" key="1">
    <source>
        <dbReference type="SAM" id="MobiDB-lite"/>
    </source>
</evidence>
<sequence length="719" mass="79653">MAATAGEDKNGGPALYERIEPFPELSPEARLMTRRIPFARLRGYGSQPNVSGARAKVDTRNRSYNHWRSKSAGDGTSGGKGRGVSLAKADYSRIQSRVDTGRKRANTDVMESKKSDKETQLVTLASQLSAAQRRMTKLKRASTLPFTRTSEAVPTHGNTRNRKVVNYQRSFKEVKSRVDCSDPHPQVTKQTHSLKELQIVGDFDRKSINPRFLHHRLPHQLINSVKSHKFSFPATTTTPSAPTTTGGKNCGRCSETEHCTSEEVALTLIETETRKLSPNKEGMEVVRSAPLVAFKTDTTVVREEEEVVRSRGREEVGSETREETRGSVSSSEGVGVNPEYSNMDVDMDAFSEAQTFAGSTEGRGEERDEIVGFEVSADSTQTTVNLFHLFGTKNRSTEEMRVEYEDNQLWVIGEEDEEGAESGAESESDMEEEISLDGGVVERFVSVPQLFVVDENDTVVEKVKTGRRRQSRGSLSSEGLTTSAAVSVDMSTLARELGFLARRNLAQILDHHSSTGMDWRGLVDQMGFSYEMNMLLSTRQSPTLSLLEEWERVLGAEATLDKLIELVGSLGCKEGVDVLTKAKAEKKVRLDSKGSLPGSSSDSYNTSPLSTSPLRHHNGTSMPTNRSSVAGPSHMTSHEHHMTPNSHTHSGIDPYVLSHHMEKLQIDNKLQRSLDLVRSKQFDVFLSFSREDEEFAEEVRSRLATQAQMRVFVPSDGGN</sequence>
<evidence type="ECO:0000259" key="2">
    <source>
        <dbReference type="PROSITE" id="PS50017"/>
    </source>
</evidence>
<dbReference type="AlphaFoldDB" id="A0AA35TXT6"/>
<feature type="compositionally biased region" description="Basic and acidic residues" evidence="1">
    <location>
        <begin position="307"/>
        <end position="325"/>
    </location>
</feature>
<dbReference type="InterPro" id="IPR000488">
    <property type="entry name" value="Death_dom"/>
</dbReference>
<dbReference type="SMART" id="SM00005">
    <property type="entry name" value="DEATH"/>
    <property type="match status" value="1"/>
</dbReference>
<evidence type="ECO:0000313" key="3">
    <source>
        <dbReference type="EMBL" id="CAI8056219.1"/>
    </source>
</evidence>
<proteinExistence type="predicted"/>
<comment type="caution">
    <text evidence="3">The sequence shown here is derived from an EMBL/GenBank/DDBJ whole genome shotgun (WGS) entry which is preliminary data.</text>
</comment>
<feature type="region of interest" description="Disordered" evidence="1">
    <location>
        <begin position="305"/>
        <end position="338"/>
    </location>
</feature>
<dbReference type="Proteomes" id="UP001174909">
    <property type="component" value="Unassembled WGS sequence"/>
</dbReference>
<feature type="compositionally biased region" description="Low complexity" evidence="1">
    <location>
        <begin position="326"/>
        <end position="336"/>
    </location>
</feature>
<evidence type="ECO:0000313" key="4">
    <source>
        <dbReference type="Proteomes" id="UP001174909"/>
    </source>
</evidence>
<dbReference type="InterPro" id="IPR011029">
    <property type="entry name" value="DEATH-like_dom_sf"/>
</dbReference>
<feature type="region of interest" description="Disordered" evidence="1">
    <location>
        <begin position="47"/>
        <end position="84"/>
    </location>
</feature>
<feature type="domain" description="Death" evidence="2">
    <location>
        <begin position="515"/>
        <end position="583"/>
    </location>
</feature>
<accession>A0AA35TXT6</accession>